<dbReference type="PANTHER" id="PTHR10504">
    <property type="entry name" value="BACTERICIDAL PERMEABILITY-INCREASING BPI PROTEIN-RELATED"/>
    <property type="match status" value="1"/>
</dbReference>
<comment type="caution">
    <text evidence="3">The sequence shown here is derived from an EMBL/GenBank/DDBJ whole genome shotgun (WGS) entry which is preliminary data.</text>
</comment>
<dbReference type="Gene3D" id="3.15.10.10">
    <property type="entry name" value="Bactericidal permeability-increasing protein, domain 1"/>
    <property type="match status" value="1"/>
</dbReference>
<organism evidence="3 4">
    <name type="scientific">Gnathostoma spinigerum</name>
    <dbReference type="NCBI Taxonomy" id="75299"/>
    <lineage>
        <taxon>Eukaryota</taxon>
        <taxon>Metazoa</taxon>
        <taxon>Ecdysozoa</taxon>
        <taxon>Nematoda</taxon>
        <taxon>Chromadorea</taxon>
        <taxon>Rhabditida</taxon>
        <taxon>Spirurina</taxon>
        <taxon>Gnathostomatomorpha</taxon>
        <taxon>Gnathostomatoidea</taxon>
        <taxon>Gnathostomatidae</taxon>
        <taxon>Gnathostoma</taxon>
    </lineage>
</organism>
<dbReference type="SMART" id="SM00329">
    <property type="entry name" value="BPI2"/>
    <property type="match status" value="1"/>
</dbReference>
<dbReference type="InterPro" id="IPR017943">
    <property type="entry name" value="Bactericidal_perm-incr_a/b_dom"/>
</dbReference>
<evidence type="ECO:0000313" key="3">
    <source>
        <dbReference type="EMBL" id="MFH4974291.1"/>
    </source>
</evidence>
<dbReference type="InterPro" id="IPR001124">
    <property type="entry name" value="Lipid-bd_serum_glycop_C"/>
</dbReference>
<proteinExistence type="predicted"/>
<gene>
    <name evidence="3" type="ORF">AB6A40_001000</name>
</gene>
<dbReference type="EMBL" id="JBGFUD010000331">
    <property type="protein sequence ID" value="MFH4974291.1"/>
    <property type="molecule type" value="Genomic_DNA"/>
</dbReference>
<evidence type="ECO:0000313" key="4">
    <source>
        <dbReference type="Proteomes" id="UP001608902"/>
    </source>
</evidence>
<dbReference type="SUPFAM" id="SSF55394">
    <property type="entry name" value="Bactericidal permeability-increasing protein, BPI"/>
    <property type="match status" value="2"/>
</dbReference>
<evidence type="ECO:0000256" key="1">
    <source>
        <dbReference type="SAM" id="SignalP"/>
    </source>
</evidence>
<accession>A0ABD6EA47</accession>
<keyword evidence="4" id="KW-1185">Reference proteome</keyword>
<sequence>MVSSVYCLMVLLHVQYAIGQDRPPPLPPKGAQKFKTITSAIRLRFNEEAFFHLSRIVDTLYNFYVTRTLVAPQQQCFPEGCVQMFDFVIAAHRRPTVVSLTPNPPNLFVLRISDFDLHIQGSLSGQLQIVPPIPLIIPASGTIHVSARQVSVGGVMDIQKTIADIPYIRLISCSLESAIIDARVENMGMITEAINLKYQAEIKEKARAVLEETLCTNVHRIIDTEFNSRLAEMPNRLSAKKLLEILVNMAPDAKMSNANERRNVPRIRRALPKNSNTLISGSRDVRRIFSPSTTLYQTVHDGVSTRNFNKSRVPSASSSLGRSIPPVLLIEESIDSKPTIVSKTSRTGNRSSNGVVKRQFFDFDSIAPLVISLSVLDTSATYGKFFIGVDGNVYAPNITNVDNYLRPKILKYTTQSDGRMIDMLISQYTINTLLARAYSLGAVVFHVSSSTPLFGKLLRTTCSMDEVCLSDTVSEPGEKYPNRQLEVLLRATKEPIVELRLGSAAIFLRGTAYFYVEGTKKNVGVIPFEAVADLKVSTVNGSLIGVLSIPKFEFKKEVNFFGLTVDYLDGLKRATRNTLLNMVNSKLRKGIPITPKSESGISVPSLSIIDGALMLNADLDIQQHFFATHFARDIARNPQTPVFFQYAES</sequence>
<dbReference type="PANTHER" id="PTHR10504:SF134">
    <property type="entry name" value="BPI2 DOMAIN-CONTAINING PROTEIN"/>
    <property type="match status" value="1"/>
</dbReference>
<evidence type="ECO:0000259" key="2">
    <source>
        <dbReference type="SMART" id="SM00329"/>
    </source>
</evidence>
<feature type="domain" description="Lipid-binding serum glycoprotein C-terminal" evidence="2">
    <location>
        <begin position="415"/>
        <end position="617"/>
    </location>
</feature>
<dbReference type="Pfam" id="PF02886">
    <property type="entry name" value="LBP_BPI_CETP_C"/>
    <property type="match status" value="1"/>
</dbReference>
<keyword evidence="1" id="KW-0732">Signal</keyword>
<dbReference type="AlphaFoldDB" id="A0ABD6EA47"/>
<dbReference type="InterPro" id="IPR032942">
    <property type="entry name" value="BPI/LBP/Plunc"/>
</dbReference>
<dbReference type="Proteomes" id="UP001608902">
    <property type="component" value="Unassembled WGS sequence"/>
</dbReference>
<protein>
    <recommendedName>
        <fullName evidence="2">Lipid-binding serum glycoprotein C-terminal domain-containing protein</fullName>
    </recommendedName>
</protein>
<dbReference type="Gene3D" id="3.15.20.10">
    <property type="entry name" value="Bactericidal permeability-increasing protein, domain 2"/>
    <property type="match status" value="1"/>
</dbReference>
<name>A0ABD6EA47_9BILA</name>
<reference evidence="3 4" key="1">
    <citation type="submission" date="2024-08" db="EMBL/GenBank/DDBJ databases">
        <title>Gnathostoma spinigerum genome.</title>
        <authorList>
            <person name="Gonzalez-Bertolin B."/>
            <person name="Monzon S."/>
            <person name="Zaballos A."/>
            <person name="Jimenez P."/>
            <person name="Dekumyoy P."/>
            <person name="Varona S."/>
            <person name="Cuesta I."/>
            <person name="Sumanam S."/>
            <person name="Adisakwattana P."/>
            <person name="Gasser R.B."/>
            <person name="Hernandez-Gonzalez A."/>
            <person name="Young N.D."/>
            <person name="Perteguer M.J."/>
        </authorList>
    </citation>
    <scope>NUCLEOTIDE SEQUENCE [LARGE SCALE GENOMIC DNA]</scope>
    <source>
        <strain evidence="3">AL3</strain>
        <tissue evidence="3">Liver</tissue>
    </source>
</reference>
<feature type="chain" id="PRO_5044763818" description="Lipid-binding serum glycoprotein C-terminal domain-containing protein" evidence="1">
    <location>
        <begin position="20"/>
        <end position="649"/>
    </location>
</feature>
<feature type="signal peptide" evidence="1">
    <location>
        <begin position="1"/>
        <end position="19"/>
    </location>
</feature>